<dbReference type="GO" id="GO:0061504">
    <property type="term" value="P:cyclic threonylcarbamoyladenosine biosynthetic process"/>
    <property type="evidence" value="ECO:0007669"/>
    <property type="project" value="TreeGrafter"/>
</dbReference>
<dbReference type="AlphaFoldDB" id="A0A1H7IR32"/>
<gene>
    <name evidence="2" type="ORF">SAMN05444515_103191</name>
</gene>
<keyword evidence="3" id="KW-1185">Reference proteome</keyword>
<dbReference type="InterPro" id="IPR000594">
    <property type="entry name" value="ThiF_NAD_FAD-bd"/>
</dbReference>
<keyword evidence="2" id="KW-0808">Transferase</keyword>
<dbReference type="EMBL" id="FOAA01000003">
    <property type="protein sequence ID" value="SEK63235.1"/>
    <property type="molecule type" value="Genomic_DNA"/>
</dbReference>
<protein>
    <submittedName>
        <fullName evidence="2">Molybdopterin or thiamine biosynthesis adenylyltransferase</fullName>
    </submittedName>
</protein>
<accession>A0A1H7IR32</accession>
<proteinExistence type="predicted"/>
<dbReference type="GO" id="GO:0008641">
    <property type="term" value="F:ubiquitin-like modifier activating enzyme activity"/>
    <property type="evidence" value="ECO:0007669"/>
    <property type="project" value="InterPro"/>
</dbReference>
<dbReference type="InterPro" id="IPR035985">
    <property type="entry name" value="Ubiquitin-activating_enz"/>
</dbReference>
<evidence type="ECO:0000313" key="2">
    <source>
        <dbReference type="EMBL" id="SEK63235.1"/>
    </source>
</evidence>
<dbReference type="CDD" id="cd01483">
    <property type="entry name" value="E1_enzyme_family"/>
    <property type="match status" value="1"/>
</dbReference>
<dbReference type="Pfam" id="PF00899">
    <property type="entry name" value="ThiF"/>
    <property type="match status" value="1"/>
</dbReference>
<organism evidence="2 3">
    <name type="scientific">Ectothiorhodospira marina</name>
    <dbReference type="NCBI Taxonomy" id="1396821"/>
    <lineage>
        <taxon>Bacteria</taxon>
        <taxon>Pseudomonadati</taxon>
        <taxon>Pseudomonadota</taxon>
        <taxon>Gammaproteobacteria</taxon>
        <taxon>Chromatiales</taxon>
        <taxon>Ectothiorhodospiraceae</taxon>
        <taxon>Ectothiorhodospira</taxon>
    </lineage>
</organism>
<dbReference type="InterPro" id="IPR045886">
    <property type="entry name" value="ThiF/MoeB/HesA"/>
</dbReference>
<keyword evidence="2" id="KW-0548">Nucleotidyltransferase</keyword>
<evidence type="ECO:0000259" key="1">
    <source>
        <dbReference type="Pfam" id="PF00899"/>
    </source>
</evidence>
<feature type="domain" description="THIF-type NAD/FAD binding fold" evidence="1">
    <location>
        <begin position="16"/>
        <end position="262"/>
    </location>
</feature>
<dbReference type="PANTHER" id="PTHR43267:SF1">
    <property type="entry name" value="TRNA THREONYLCARBAMOYLADENOSINE DEHYDRATASE"/>
    <property type="match status" value="1"/>
</dbReference>
<dbReference type="RefSeq" id="WP_090251584.1">
    <property type="nucleotide sequence ID" value="NZ_FOAA01000003.1"/>
</dbReference>
<dbReference type="GO" id="GO:0016779">
    <property type="term" value="F:nucleotidyltransferase activity"/>
    <property type="evidence" value="ECO:0007669"/>
    <property type="project" value="UniProtKB-KW"/>
</dbReference>
<sequence>MGDGGFNYQTAFQRTLGWITEAEQQRLRGARVAIAGLGGVGGSHLLTLARLGIGRFHLADFDVFELHNMNRQAGATLSSLGQPKLDVLQSMAWDINPELEIQGFPQGVHGDNLDIFLRDVDIYVDGLDFFAFEARRQVFRACRERGIPAVTAAPLGMGSALLTFLPQGMSFDDYFRFQDGQSTNELSLHFMMGLAPAMLQMGYLADPSRVDLAGQKGPSTPMACDLCAGMAGTEVLKLLLGRGRVRPAPHGIHFDAYRGRMSRTWRPGGNGNPIQRLLLSLARRRLSATQTR</sequence>
<dbReference type="GO" id="GO:0061503">
    <property type="term" value="F:tRNA threonylcarbamoyladenosine dehydratase"/>
    <property type="evidence" value="ECO:0007669"/>
    <property type="project" value="TreeGrafter"/>
</dbReference>
<dbReference type="Proteomes" id="UP000199256">
    <property type="component" value="Unassembled WGS sequence"/>
</dbReference>
<dbReference type="PANTHER" id="PTHR43267">
    <property type="entry name" value="TRNA THREONYLCARBAMOYLADENOSINE DEHYDRATASE"/>
    <property type="match status" value="1"/>
</dbReference>
<reference evidence="3" key="1">
    <citation type="submission" date="2016-10" db="EMBL/GenBank/DDBJ databases">
        <authorList>
            <person name="Varghese N."/>
            <person name="Submissions S."/>
        </authorList>
    </citation>
    <scope>NUCLEOTIDE SEQUENCE [LARGE SCALE GENOMIC DNA]</scope>
    <source>
        <strain evidence="3">DSM 241</strain>
    </source>
</reference>
<dbReference type="SUPFAM" id="SSF69572">
    <property type="entry name" value="Activating enzymes of the ubiquitin-like proteins"/>
    <property type="match status" value="1"/>
</dbReference>
<dbReference type="Gene3D" id="3.40.50.720">
    <property type="entry name" value="NAD(P)-binding Rossmann-like Domain"/>
    <property type="match status" value="1"/>
</dbReference>
<dbReference type="OrthoDB" id="272552at2"/>
<dbReference type="NCBIfam" id="NF006077">
    <property type="entry name" value="PRK08223.1"/>
    <property type="match status" value="1"/>
</dbReference>
<dbReference type="STRING" id="1396821.SAMN05444515_103191"/>
<name>A0A1H7IR32_9GAMM</name>
<evidence type="ECO:0000313" key="3">
    <source>
        <dbReference type="Proteomes" id="UP000199256"/>
    </source>
</evidence>